<dbReference type="Gene3D" id="1.10.150.240">
    <property type="entry name" value="Putative phosphatase, domain 2"/>
    <property type="match status" value="1"/>
</dbReference>
<dbReference type="EMBL" id="JACJII010000001">
    <property type="protein sequence ID" value="MBA9006841.1"/>
    <property type="molecule type" value="Genomic_DNA"/>
</dbReference>
<accession>A0A7W3RBF6</accession>
<proteinExistence type="predicted"/>
<keyword evidence="1 2" id="KW-0378">Hydrolase</keyword>
<dbReference type="SFLD" id="SFLDG01129">
    <property type="entry name" value="C1.5:_HAD__Beta-PGM__Phosphata"/>
    <property type="match status" value="1"/>
</dbReference>
<dbReference type="Gene3D" id="3.40.50.1000">
    <property type="entry name" value="HAD superfamily/HAD-like"/>
    <property type="match status" value="1"/>
</dbReference>
<comment type="caution">
    <text evidence="2">The sequence shown here is derived from an EMBL/GenBank/DDBJ whole genome shotgun (WGS) entry which is preliminary data.</text>
</comment>
<dbReference type="SFLD" id="SFLDS00003">
    <property type="entry name" value="Haloacid_Dehalogenase"/>
    <property type="match status" value="1"/>
</dbReference>
<dbReference type="Proteomes" id="UP000539313">
    <property type="component" value="Unassembled WGS sequence"/>
</dbReference>
<evidence type="ECO:0000256" key="1">
    <source>
        <dbReference type="ARBA" id="ARBA00022801"/>
    </source>
</evidence>
<dbReference type="PANTHER" id="PTHR43316">
    <property type="entry name" value="HYDROLASE, HALOACID DELAHOGENASE-RELATED"/>
    <property type="match status" value="1"/>
</dbReference>
<name>A0A7W3RBF6_9ACTN</name>
<protein>
    <submittedName>
        <fullName evidence="2">Putative hydrolase of the HAD superfamily</fullName>
    </submittedName>
</protein>
<evidence type="ECO:0000313" key="3">
    <source>
        <dbReference type="Proteomes" id="UP000539313"/>
    </source>
</evidence>
<dbReference type="RefSeq" id="WP_182707620.1">
    <property type="nucleotide sequence ID" value="NZ_JACJII010000001.1"/>
</dbReference>
<dbReference type="InterPro" id="IPR023214">
    <property type="entry name" value="HAD_sf"/>
</dbReference>
<dbReference type="SUPFAM" id="SSF56784">
    <property type="entry name" value="HAD-like"/>
    <property type="match status" value="1"/>
</dbReference>
<dbReference type="GO" id="GO:0016787">
    <property type="term" value="F:hydrolase activity"/>
    <property type="evidence" value="ECO:0007669"/>
    <property type="project" value="UniProtKB-KW"/>
</dbReference>
<dbReference type="InterPro" id="IPR051540">
    <property type="entry name" value="S-2-haloacid_dehalogenase"/>
</dbReference>
<reference evidence="2 3" key="1">
    <citation type="submission" date="2020-08" db="EMBL/GenBank/DDBJ databases">
        <title>Sequencing the genomes of 1000 actinobacteria strains.</title>
        <authorList>
            <person name="Klenk H.-P."/>
        </authorList>
    </citation>
    <scope>NUCLEOTIDE SEQUENCE [LARGE SCALE GENOMIC DNA]</scope>
    <source>
        <strain evidence="2 3">DSM 45823</strain>
    </source>
</reference>
<dbReference type="PANTHER" id="PTHR43316:SF8">
    <property type="entry name" value="HAD FAMILY HYDROLASE"/>
    <property type="match status" value="1"/>
</dbReference>
<sequence>MDSMLVFDADDTLWENNVRFNRVVDDFVAWLAHPTLDEAAIRSVLRDVEAANTVAYGYGSRVFLRTLRDCFERLHARPASREERRRIDELAAALVEHRVELVPQVAETLQQLGRRHELALLTKGVPEEQQAKLDVSGLAGHFGSIHIVAEKNVDTYRRLTAELGLNPETTWMIGNSPKSDIIPARQAGWNAVFIPNEHTWELEHAEFDLDDDKVLHLRTFTELLEHF</sequence>
<organism evidence="2 3">
    <name type="scientific">Thermomonospora cellulosilytica</name>
    <dbReference type="NCBI Taxonomy" id="1411118"/>
    <lineage>
        <taxon>Bacteria</taxon>
        <taxon>Bacillati</taxon>
        <taxon>Actinomycetota</taxon>
        <taxon>Actinomycetes</taxon>
        <taxon>Streptosporangiales</taxon>
        <taxon>Thermomonosporaceae</taxon>
        <taxon>Thermomonospora</taxon>
    </lineage>
</organism>
<evidence type="ECO:0000313" key="2">
    <source>
        <dbReference type="EMBL" id="MBA9006841.1"/>
    </source>
</evidence>
<dbReference type="InterPro" id="IPR023198">
    <property type="entry name" value="PGP-like_dom2"/>
</dbReference>
<dbReference type="InterPro" id="IPR036412">
    <property type="entry name" value="HAD-like_sf"/>
</dbReference>
<dbReference type="AlphaFoldDB" id="A0A7W3RBF6"/>
<dbReference type="Pfam" id="PF00702">
    <property type="entry name" value="Hydrolase"/>
    <property type="match status" value="1"/>
</dbReference>
<gene>
    <name evidence="2" type="ORF">HNR21_005723</name>
</gene>
<keyword evidence="3" id="KW-1185">Reference proteome</keyword>